<evidence type="ECO:0000313" key="6">
    <source>
        <dbReference type="EMBL" id="KAJ6225226.1"/>
    </source>
</evidence>
<organism evidence="6 7">
    <name type="scientific">Blomia tropicalis</name>
    <name type="common">Mite</name>
    <dbReference type="NCBI Taxonomy" id="40697"/>
    <lineage>
        <taxon>Eukaryota</taxon>
        <taxon>Metazoa</taxon>
        <taxon>Ecdysozoa</taxon>
        <taxon>Arthropoda</taxon>
        <taxon>Chelicerata</taxon>
        <taxon>Arachnida</taxon>
        <taxon>Acari</taxon>
        <taxon>Acariformes</taxon>
        <taxon>Sarcoptiformes</taxon>
        <taxon>Astigmata</taxon>
        <taxon>Glycyphagoidea</taxon>
        <taxon>Echimyopodidae</taxon>
        <taxon>Blomia</taxon>
    </lineage>
</organism>
<keyword evidence="2" id="KW-0732">Signal</keyword>
<feature type="compositionally biased region" description="Acidic residues" evidence="3">
    <location>
        <begin position="151"/>
        <end position="164"/>
    </location>
</feature>
<feature type="domain" description="Insulin-like" evidence="5">
    <location>
        <begin position="109"/>
        <end position="250"/>
    </location>
</feature>
<accession>A0A9Q0MG32</accession>
<dbReference type="AlphaFoldDB" id="A0A9Q0MG32"/>
<comment type="caution">
    <text evidence="6">The sequence shown here is derived from an EMBL/GenBank/DDBJ whole genome shotgun (WGS) entry which is preliminary data.</text>
</comment>
<evidence type="ECO:0000256" key="3">
    <source>
        <dbReference type="SAM" id="MobiDB-lite"/>
    </source>
</evidence>
<keyword evidence="7" id="KW-1185">Reference proteome</keyword>
<dbReference type="GO" id="GO:0005179">
    <property type="term" value="F:hormone activity"/>
    <property type="evidence" value="ECO:0007669"/>
    <property type="project" value="InterPro"/>
</dbReference>
<evidence type="ECO:0000259" key="5">
    <source>
        <dbReference type="Pfam" id="PF00049"/>
    </source>
</evidence>
<dbReference type="EMBL" id="JAPWDV010000001">
    <property type="protein sequence ID" value="KAJ6225226.1"/>
    <property type="molecule type" value="Genomic_DNA"/>
</dbReference>
<evidence type="ECO:0000256" key="2">
    <source>
        <dbReference type="ARBA" id="ARBA00022729"/>
    </source>
</evidence>
<protein>
    <recommendedName>
        <fullName evidence="5">Insulin-like domain-containing protein</fullName>
    </recommendedName>
</protein>
<keyword evidence="4" id="KW-0472">Membrane</keyword>
<dbReference type="InterPro" id="IPR016179">
    <property type="entry name" value="Insulin-like"/>
</dbReference>
<reference evidence="6" key="1">
    <citation type="submission" date="2022-12" db="EMBL/GenBank/DDBJ databases">
        <title>Genome assemblies of Blomia tropicalis.</title>
        <authorList>
            <person name="Cui Y."/>
        </authorList>
    </citation>
    <scope>NUCLEOTIDE SEQUENCE</scope>
    <source>
        <tissue evidence="6">Adult mites</tissue>
    </source>
</reference>
<keyword evidence="1" id="KW-0165">Cleavage on pair of basic residues</keyword>
<feature type="region of interest" description="Disordered" evidence="3">
    <location>
        <begin position="137"/>
        <end position="174"/>
    </location>
</feature>
<name>A0A9Q0MG32_BLOTA</name>
<dbReference type="Proteomes" id="UP001142055">
    <property type="component" value="Chromosome 1"/>
</dbReference>
<dbReference type="Gene3D" id="1.10.100.10">
    <property type="entry name" value="Insulin-like"/>
    <property type="match status" value="1"/>
</dbReference>
<dbReference type="InterPro" id="IPR036438">
    <property type="entry name" value="Insulin-like_sf"/>
</dbReference>
<dbReference type="Pfam" id="PF00049">
    <property type="entry name" value="Insulin"/>
    <property type="match status" value="1"/>
</dbReference>
<feature type="transmembrane region" description="Helical" evidence="4">
    <location>
        <begin position="39"/>
        <end position="61"/>
    </location>
</feature>
<feature type="compositionally biased region" description="Polar residues" evidence="3">
    <location>
        <begin position="165"/>
        <end position="174"/>
    </location>
</feature>
<proteinExistence type="predicted"/>
<dbReference type="GO" id="GO:0005576">
    <property type="term" value="C:extracellular region"/>
    <property type="evidence" value="ECO:0007669"/>
    <property type="project" value="InterPro"/>
</dbReference>
<dbReference type="SUPFAM" id="SSF56994">
    <property type="entry name" value="Insulin-like"/>
    <property type="match status" value="1"/>
</dbReference>
<gene>
    <name evidence="6" type="ORF">RDWZM_003771</name>
</gene>
<keyword evidence="4" id="KW-0812">Transmembrane</keyword>
<evidence type="ECO:0000256" key="4">
    <source>
        <dbReference type="SAM" id="Phobius"/>
    </source>
</evidence>
<sequence>MKKNDNDDANDQSNCVGSKSTWNGSLNRYYYTSQPNNCVYQRMILFCMMIIMIGQMCNIGGDASNGFTLKRRVAGTNGEKSLQEWDDVFQQRTDDDWRLLWHKEKHRRCQHQLLSHMELVCEKDIYKLARRRRRKRDTNDEFDSYNGQFEIEYEQEQNDPENESNDVNGTNGTRSIITPSLRPLFSNFKEANLFGRRQLVRNRKQSNHGKQSNTITMKRSSGIGRTKRGISDECCSGPDGCSWEEYAEYCPANVRVRT</sequence>
<evidence type="ECO:0000256" key="1">
    <source>
        <dbReference type="ARBA" id="ARBA00022685"/>
    </source>
</evidence>
<keyword evidence="4" id="KW-1133">Transmembrane helix</keyword>
<evidence type="ECO:0000313" key="7">
    <source>
        <dbReference type="Proteomes" id="UP001142055"/>
    </source>
</evidence>